<accession>A0ABN2JS77</accession>
<keyword evidence="1" id="KW-0547">Nucleotide-binding</keyword>
<evidence type="ECO:0000256" key="2">
    <source>
        <dbReference type="ARBA" id="ARBA00022840"/>
    </source>
</evidence>
<name>A0ABN2JS77_9MICO</name>
<gene>
    <name evidence="5" type="ORF">GCM10009809_35640</name>
</gene>
<feature type="domain" description="HTH luxR-type" evidence="4">
    <location>
        <begin position="915"/>
        <end position="980"/>
    </location>
</feature>
<organism evidence="5 6">
    <name type="scientific">Isoptericola hypogeus</name>
    <dbReference type="NCBI Taxonomy" id="300179"/>
    <lineage>
        <taxon>Bacteria</taxon>
        <taxon>Bacillati</taxon>
        <taxon>Actinomycetota</taxon>
        <taxon>Actinomycetes</taxon>
        <taxon>Micrococcales</taxon>
        <taxon>Promicromonosporaceae</taxon>
        <taxon>Isoptericola</taxon>
    </lineage>
</organism>
<proteinExistence type="predicted"/>
<dbReference type="InterPro" id="IPR000792">
    <property type="entry name" value="Tscrpt_reg_LuxR_C"/>
</dbReference>
<evidence type="ECO:0000256" key="1">
    <source>
        <dbReference type="ARBA" id="ARBA00022741"/>
    </source>
</evidence>
<dbReference type="PROSITE" id="PS50043">
    <property type="entry name" value="HTH_LUXR_2"/>
    <property type="match status" value="1"/>
</dbReference>
<dbReference type="PROSITE" id="PS00622">
    <property type="entry name" value="HTH_LUXR_1"/>
    <property type="match status" value="1"/>
</dbReference>
<protein>
    <submittedName>
        <fullName evidence="5">LuxR family transcriptional regulator</fullName>
    </submittedName>
</protein>
<keyword evidence="6" id="KW-1185">Reference proteome</keyword>
<dbReference type="Gene3D" id="3.40.50.300">
    <property type="entry name" value="P-loop containing nucleotide triphosphate hydrolases"/>
    <property type="match status" value="1"/>
</dbReference>
<dbReference type="PANTHER" id="PTHR16305">
    <property type="entry name" value="TESTICULAR SOLUBLE ADENYLYL CYCLASE"/>
    <property type="match status" value="1"/>
</dbReference>
<feature type="compositionally biased region" description="Low complexity" evidence="3">
    <location>
        <begin position="12"/>
        <end position="30"/>
    </location>
</feature>
<dbReference type="Proteomes" id="UP001501138">
    <property type="component" value="Unassembled WGS sequence"/>
</dbReference>
<dbReference type="Pfam" id="PF13191">
    <property type="entry name" value="AAA_16"/>
    <property type="match status" value="1"/>
</dbReference>
<evidence type="ECO:0000313" key="5">
    <source>
        <dbReference type="EMBL" id="GAA1737399.1"/>
    </source>
</evidence>
<evidence type="ECO:0000256" key="3">
    <source>
        <dbReference type="SAM" id="MobiDB-lite"/>
    </source>
</evidence>
<dbReference type="SUPFAM" id="SSF46894">
    <property type="entry name" value="C-terminal effector domain of the bipartite response regulators"/>
    <property type="match status" value="1"/>
</dbReference>
<comment type="caution">
    <text evidence="5">The sequence shown here is derived from an EMBL/GenBank/DDBJ whole genome shotgun (WGS) entry which is preliminary data.</text>
</comment>
<dbReference type="Gene3D" id="1.10.10.10">
    <property type="entry name" value="Winged helix-like DNA-binding domain superfamily/Winged helix DNA-binding domain"/>
    <property type="match status" value="1"/>
</dbReference>
<dbReference type="RefSeq" id="WP_344250089.1">
    <property type="nucleotide sequence ID" value="NZ_BAAAPM010000009.1"/>
</dbReference>
<dbReference type="InterPro" id="IPR016032">
    <property type="entry name" value="Sig_transdc_resp-reg_C-effctor"/>
</dbReference>
<dbReference type="PANTHER" id="PTHR16305:SF35">
    <property type="entry name" value="TRANSCRIPTIONAL ACTIVATOR DOMAIN"/>
    <property type="match status" value="1"/>
</dbReference>
<dbReference type="InterPro" id="IPR027417">
    <property type="entry name" value="P-loop_NTPase"/>
</dbReference>
<keyword evidence="2" id="KW-0067">ATP-binding</keyword>
<dbReference type="Pfam" id="PF00196">
    <property type="entry name" value="GerE"/>
    <property type="match status" value="1"/>
</dbReference>
<dbReference type="InterPro" id="IPR036388">
    <property type="entry name" value="WH-like_DNA-bd_sf"/>
</dbReference>
<dbReference type="SMART" id="SM00421">
    <property type="entry name" value="HTH_LUXR"/>
    <property type="match status" value="1"/>
</dbReference>
<evidence type="ECO:0000313" key="6">
    <source>
        <dbReference type="Proteomes" id="UP001501138"/>
    </source>
</evidence>
<sequence length="982" mass="104337">MAYGDRHAPSVPGTRAATPATGTAAPPGVSTAGFVGRGDERRALVEALATTPAVAVVAGESGIGKTRLVAELLADPAMVDRRRVVGACRRIGDPFPLGPVVQGLAPHGEALAGATLSPVAGALRPLLPELSHVLPEPPPPLDDRLADRHRLFRGLVEVLGALGPVLLVVEDLHWADDQTLEFLGHLTTDPPPGLALVMTFRDGETDASARLVATSVPSDVAQVHLDLAPLDLDETRVLAARFLEFDGLSSEFVAYLWERTSGLPLAVEELLALMQSRGTLVRHGSGWVRRALDELDVPRRIRDAVLERVGRMSVPARAVLETAAVLQVPQPLDVLVATSGRNDDEVLAGLDEGLDERLLVDGDAGVRFRHVLAAQAVYESIPATRRRQLHGRAAEALEPRAGHLLGQVAHHLRRAGGAEVWALAAERAADKAIELRHDGEAARLLEDLLRNAPLPPADRGRVALKLARAARDSVSADQGVTSLLMEVLEGDVPPGVRGELRFLVGVLLDRHGGDPATRRDLYARAVEELAHRLDLQAWAMVGLGIPTVPGVPASELRAWLHRALEIVPAVDDPGARVFLWAKAAMVLVSMGDPAWTTLVDRVRRETGDEPVTRRAVKAYDSVGIEACYSGHHRTADTLLRAGLRGAAVCDSRMLELRLLRSSALLDYCTGRWDGLRERVRDLAGELSELPHVRAAVDAVAGCLALAGGDLDDARDRLERVTEDVSDVGAYVLLPVPTVALMRLLVARDEQDEAVRVGLAVLDGAVSYGLVAPAVRLLPTLTEAMVASRRLDDAEASVARMSALVRGLDAPLAPATTAHARGHLAAAAGDCVAAARHFTAAADAYDSLACRYEAAHAGEHAAQSLVRAGDAGAGQDRLGGVLAAYRSLGASWDQARATRTARGWGMTVPGRHRGGRRGYGEELSPREREVAGLVAIGLSNEEIGRELYLSPKTVEKHVSAARRKLGATSRAAVAHRLAASPAP</sequence>
<dbReference type="PRINTS" id="PR00038">
    <property type="entry name" value="HTHLUXR"/>
</dbReference>
<reference evidence="5 6" key="1">
    <citation type="journal article" date="2019" name="Int. J. Syst. Evol. Microbiol.">
        <title>The Global Catalogue of Microorganisms (GCM) 10K type strain sequencing project: providing services to taxonomists for standard genome sequencing and annotation.</title>
        <authorList>
            <consortium name="The Broad Institute Genomics Platform"/>
            <consortium name="The Broad Institute Genome Sequencing Center for Infectious Disease"/>
            <person name="Wu L."/>
            <person name="Ma J."/>
        </authorList>
    </citation>
    <scope>NUCLEOTIDE SEQUENCE [LARGE SCALE GENOMIC DNA]</scope>
    <source>
        <strain evidence="5 6">JCM 15589</strain>
    </source>
</reference>
<dbReference type="CDD" id="cd06170">
    <property type="entry name" value="LuxR_C_like"/>
    <property type="match status" value="1"/>
</dbReference>
<dbReference type="SUPFAM" id="SSF52540">
    <property type="entry name" value="P-loop containing nucleoside triphosphate hydrolases"/>
    <property type="match status" value="1"/>
</dbReference>
<evidence type="ECO:0000259" key="4">
    <source>
        <dbReference type="PROSITE" id="PS50043"/>
    </source>
</evidence>
<dbReference type="InterPro" id="IPR041664">
    <property type="entry name" value="AAA_16"/>
</dbReference>
<dbReference type="EMBL" id="BAAAPM010000009">
    <property type="protein sequence ID" value="GAA1737399.1"/>
    <property type="molecule type" value="Genomic_DNA"/>
</dbReference>
<feature type="region of interest" description="Disordered" evidence="3">
    <location>
        <begin position="1"/>
        <end position="30"/>
    </location>
</feature>